<evidence type="ECO:0000313" key="1">
    <source>
        <dbReference type="EMBL" id="KAK7691092.1"/>
    </source>
</evidence>
<keyword evidence="2" id="KW-1185">Reference proteome</keyword>
<protein>
    <recommendedName>
        <fullName evidence="3">F-box domain-containing protein</fullName>
    </recommendedName>
</protein>
<evidence type="ECO:0000313" key="2">
    <source>
        <dbReference type="Proteomes" id="UP001385951"/>
    </source>
</evidence>
<accession>A0AAW0GME8</accession>
<dbReference type="Proteomes" id="UP001385951">
    <property type="component" value="Unassembled WGS sequence"/>
</dbReference>
<evidence type="ECO:0008006" key="3">
    <source>
        <dbReference type="Google" id="ProtNLM"/>
    </source>
</evidence>
<reference evidence="1 2" key="1">
    <citation type="submission" date="2022-09" db="EMBL/GenBank/DDBJ databases">
        <authorList>
            <person name="Palmer J.M."/>
        </authorList>
    </citation>
    <scope>NUCLEOTIDE SEQUENCE [LARGE SCALE GENOMIC DNA]</scope>
    <source>
        <strain evidence="1 2">DSM 7382</strain>
    </source>
</reference>
<comment type="caution">
    <text evidence="1">The sequence shown here is derived from an EMBL/GenBank/DDBJ whole genome shotgun (WGS) entry which is preliminary data.</text>
</comment>
<gene>
    <name evidence="1" type="ORF">QCA50_006195</name>
</gene>
<dbReference type="EMBL" id="JASBNA010000006">
    <property type="protein sequence ID" value="KAK7691092.1"/>
    <property type="molecule type" value="Genomic_DNA"/>
</dbReference>
<name>A0AAW0GME8_9APHY</name>
<dbReference type="AlphaFoldDB" id="A0AAW0GME8"/>
<sequence>MHNSIYQSCEGVTDSDILTIQENIRSRQETIRKEILIVVEKKRYLNRLLPICRLSGKALSHICSYLTHDRTPPPFLRTRYPCITMSHVCHSWRETVLQIPELWSTFCLGSPHCVALHLERSGDALLQVSTTRPSIIANFDNLYAKPQFSTFATDALKLVLRQSHRVRSLTLDVSKRALEDAFDHFYKDVGAEHKSALQSIILITKGSCELPNILSVPHLSALTCIELRGYQMVWHPSLLQFTTLNRIIIRNSRTHDSCSCGIHGLLHVLRNNPRVRVLEFVDASRDSTCSDSIDTPGEELLLISLRSLETLKIHSDAACINFFLTQCAIPTWTITDLKACDIIRSSPSAADFRKTIHTLRSVMSHIAKKSSLMNGLQLTFHYLLEAENANITIRRPPNGIVFQTYHYNPSCERTPSTTHREQLVERDQFHFHYPSLLTTGFSDTLRDLLLVLPLSRCYLHQDRDHYRAP</sequence>
<organism evidence="1 2">
    <name type="scientific">Cerrena zonata</name>
    <dbReference type="NCBI Taxonomy" id="2478898"/>
    <lineage>
        <taxon>Eukaryota</taxon>
        <taxon>Fungi</taxon>
        <taxon>Dikarya</taxon>
        <taxon>Basidiomycota</taxon>
        <taxon>Agaricomycotina</taxon>
        <taxon>Agaricomycetes</taxon>
        <taxon>Polyporales</taxon>
        <taxon>Cerrenaceae</taxon>
        <taxon>Cerrena</taxon>
    </lineage>
</organism>
<proteinExistence type="predicted"/>